<evidence type="ECO:0000313" key="3">
    <source>
        <dbReference type="Proteomes" id="UP001237642"/>
    </source>
</evidence>
<feature type="region of interest" description="Disordered" evidence="1">
    <location>
        <begin position="127"/>
        <end position="223"/>
    </location>
</feature>
<reference evidence="2" key="1">
    <citation type="submission" date="2023-02" db="EMBL/GenBank/DDBJ databases">
        <title>Genome of toxic invasive species Heracleum sosnowskyi carries increased number of genes despite the absence of recent whole-genome duplications.</title>
        <authorList>
            <person name="Schelkunov M."/>
            <person name="Shtratnikova V."/>
            <person name="Makarenko M."/>
            <person name="Klepikova A."/>
            <person name="Omelchenko D."/>
            <person name="Novikova G."/>
            <person name="Obukhova E."/>
            <person name="Bogdanov V."/>
            <person name="Penin A."/>
            <person name="Logacheva M."/>
        </authorList>
    </citation>
    <scope>NUCLEOTIDE SEQUENCE</scope>
    <source>
        <strain evidence="2">Hsosn_3</strain>
        <tissue evidence="2">Leaf</tissue>
    </source>
</reference>
<accession>A0AAD8I402</accession>
<dbReference type="Proteomes" id="UP001237642">
    <property type="component" value="Unassembled WGS sequence"/>
</dbReference>
<dbReference type="EMBL" id="JAUIZM010000006">
    <property type="protein sequence ID" value="KAK1378206.1"/>
    <property type="molecule type" value="Genomic_DNA"/>
</dbReference>
<reference evidence="2" key="2">
    <citation type="submission" date="2023-05" db="EMBL/GenBank/DDBJ databases">
        <authorList>
            <person name="Schelkunov M.I."/>
        </authorList>
    </citation>
    <scope>NUCLEOTIDE SEQUENCE</scope>
    <source>
        <strain evidence="2">Hsosn_3</strain>
        <tissue evidence="2">Leaf</tissue>
    </source>
</reference>
<gene>
    <name evidence="2" type="ORF">POM88_024950</name>
</gene>
<sequence>MGGEGCYLTPVLSFQVDIGKSCKQITLGYVYRHLLAMILELHLWLGKSWKENMDLVLIWRKELSFCLSAVTIYQESIKGHGFYLCDSVTVKAIQDDVRIENDGAFTFISDRQKGLINALEAIFPTTEHRQVKTRTKSSKKSPCKNQNEDAQGGANQRGGGHSSQGGHASQGAGGNQTGHANQSGGGHSSQGVETAKASAKTRKSNAEGTQGGVFRKKQPNTKGKDLNFLLGEGGTLHLEKAAKFLSCLLDLKNKAFQTFSF</sequence>
<feature type="compositionally biased region" description="Basic residues" evidence="1">
    <location>
        <begin position="131"/>
        <end position="142"/>
    </location>
</feature>
<evidence type="ECO:0000256" key="1">
    <source>
        <dbReference type="SAM" id="MobiDB-lite"/>
    </source>
</evidence>
<evidence type="ECO:0000313" key="2">
    <source>
        <dbReference type="EMBL" id="KAK1378206.1"/>
    </source>
</evidence>
<organism evidence="2 3">
    <name type="scientific">Heracleum sosnowskyi</name>
    <dbReference type="NCBI Taxonomy" id="360622"/>
    <lineage>
        <taxon>Eukaryota</taxon>
        <taxon>Viridiplantae</taxon>
        <taxon>Streptophyta</taxon>
        <taxon>Embryophyta</taxon>
        <taxon>Tracheophyta</taxon>
        <taxon>Spermatophyta</taxon>
        <taxon>Magnoliopsida</taxon>
        <taxon>eudicotyledons</taxon>
        <taxon>Gunneridae</taxon>
        <taxon>Pentapetalae</taxon>
        <taxon>asterids</taxon>
        <taxon>campanulids</taxon>
        <taxon>Apiales</taxon>
        <taxon>Apiaceae</taxon>
        <taxon>Apioideae</taxon>
        <taxon>apioid superclade</taxon>
        <taxon>Tordylieae</taxon>
        <taxon>Tordyliinae</taxon>
        <taxon>Heracleum</taxon>
    </lineage>
</organism>
<name>A0AAD8I402_9APIA</name>
<protein>
    <submittedName>
        <fullName evidence="2">Uncharacterized protein</fullName>
    </submittedName>
</protein>
<keyword evidence="3" id="KW-1185">Reference proteome</keyword>
<proteinExistence type="predicted"/>
<comment type="caution">
    <text evidence="2">The sequence shown here is derived from an EMBL/GenBank/DDBJ whole genome shotgun (WGS) entry which is preliminary data.</text>
</comment>
<dbReference type="AlphaFoldDB" id="A0AAD8I402"/>